<dbReference type="EMBL" id="JARTCD010000034">
    <property type="protein sequence ID" value="KAJ8657140.1"/>
    <property type="molecule type" value="Genomic_DNA"/>
</dbReference>
<accession>A0AAD7XWJ8</accession>
<dbReference type="Proteomes" id="UP001234581">
    <property type="component" value="Unassembled WGS sequence"/>
</dbReference>
<keyword evidence="2" id="KW-1185">Reference proteome</keyword>
<sequence length="67" mass="7940">MTFQWVYQAGNTWVPFDGNNNRVLEQFWRSSRNGQVIVNRLPAVVYPRQLQMLVNNNTWVRIVRTGC</sequence>
<proteinExistence type="predicted"/>
<dbReference type="InterPro" id="IPR037197">
    <property type="entry name" value="WWE_dom_sf"/>
</dbReference>
<dbReference type="SUPFAM" id="SSF117839">
    <property type="entry name" value="WWE domain"/>
    <property type="match status" value="1"/>
</dbReference>
<dbReference type="Gene3D" id="3.30.720.50">
    <property type="match status" value="1"/>
</dbReference>
<reference evidence="1 2" key="1">
    <citation type="submission" date="2023-03" db="EMBL/GenBank/DDBJ databases">
        <title>Genome sequence of Lichtheimia ornata CBS 291.66.</title>
        <authorList>
            <person name="Mohabir J.T."/>
            <person name="Shea T.P."/>
            <person name="Kurbessoian T."/>
            <person name="Berby B."/>
            <person name="Fontaine J."/>
            <person name="Livny J."/>
            <person name="Gnirke A."/>
            <person name="Stajich J.E."/>
            <person name="Cuomo C.A."/>
        </authorList>
    </citation>
    <scope>NUCLEOTIDE SEQUENCE [LARGE SCALE GENOMIC DNA]</scope>
    <source>
        <strain evidence="1">CBS 291.66</strain>
    </source>
</reference>
<dbReference type="GeneID" id="83214629"/>
<name>A0AAD7XWJ8_9FUNG</name>
<evidence type="ECO:0000313" key="1">
    <source>
        <dbReference type="EMBL" id="KAJ8657140.1"/>
    </source>
</evidence>
<protein>
    <recommendedName>
        <fullName evidence="3">WWE domain-containing protein</fullName>
    </recommendedName>
</protein>
<gene>
    <name evidence="1" type="ORF">O0I10_007220</name>
</gene>
<comment type="caution">
    <text evidence="1">The sequence shown here is derived from an EMBL/GenBank/DDBJ whole genome shotgun (WGS) entry which is preliminary data.</text>
</comment>
<dbReference type="RefSeq" id="XP_058342053.1">
    <property type="nucleotide sequence ID" value="XM_058487238.1"/>
</dbReference>
<dbReference type="AlphaFoldDB" id="A0AAD7XWJ8"/>
<evidence type="ECO:0008006" key="3">
    <source>
        <dbReference type="Google" id="ProtNLM"/>
    </source>
</evidence>
<evidence type="ECO:0000313" key="2">
    <source>
        <dbReference type="Proteomes" id="UP001234581"/>
    </source>
</evidence>
<organism evidence="1 2">
    <name type="scientific">Lichtheimia ornata</name>
    <dbReference type="NCBI Taxonomy" id="688661"/>
    <lineage>
        <taxon>Eukaryota</taxon>
        <taxon>Fungi</taxon>
        <taxon>Fungi incertae sedis</taxon>
        <taxon>Mucoromycota</taxon>
        <taxon>Mucoromycotina</taxon>
        <taxon>Mucoromycetes</taxon>
        <taxon>Mucorales</taxon>
        <taxon>Lichtheimiaceae</taxon>
        <taxon>Lichtheimia</taxon>
    </lineage>
</organism>